<feature type="compositionally biased region" description="Basic and acidic residues" evidence="1">
    <location>
        <begin position="56"/>
        <end position="66"/>
    </location>
</feature>
<evidence type="ECO:0000256" key="1">
    <source>
        <dbReference type="SAM" id="MobiDB-lite"/>
    </source>
</evidence>
<protein>
    <submittedName>
        <fullName evidence="2">Uncharacterized protein</fullName>
    </submittedName>
</protein>
<dbReference type="Proteomes" id="UP000555448">
    <property type="component" value="Unassembled WGS sequence"/>
</dbReference>
<proteinExistence type="predicted"/>
<name>A0A7W7NX90_9SPHN</name>
<evidence type="ECO:0000313" key="3">
    <source>
        <dbReference type="Proteomes" id="UP000555448"/>
    </source>
</evidence>
<sequence length="66" mass="7565">MSFDFDDAGNFGSRREAEEWAKRNNIDPRDLHIREDSRGCDVGVRRSAIPSGGFDDADKRRKDGFF</sequence>
<accession>A0A7W7NX90</accession>
<organism evidence="2 3">
    <name type="scientific">Novosphingobium chloroacetimidivorans</name>
    <dbReference type="NCBI Taxonomy" id="1428314"/>
    <lineage>
        <taxon>Bacteria</taxon>
        <taxon>Pseudomonadati</taxon>
        <taxon>Pseudomonadota</taxon>
        <taxon>Alphaproteobacteria</taxon>
        <taxon>Sphingomonadales</taxon>
        <taxon>Sphingomonadaceae</taxon>
        <taxon>Novosphingobium</taxon>
    </lineage>
</organism>
<reference evidence="2 3" key="1">
    <citation type="submission" date="2020-08" db="EMBL/GenBank/DDBJ databases">
        <title>Functional genomics of gut bacteria from endangered species of beetles.</title>
        <authorList>
            <person name="Carlos-Shanley C."/>
        </authorList>
    </citation>
    <scope>NUCLEOTIDE SEQUENCE [LARGE SCALE GENOMIC DNA]</scope>
    <source>
        <strain evidence="2 3">S00245</strain>
    </source>
</reference>
<feature type="compositionally biased region" description="Basic and acidic residues" evidence="1">
    <location>
        <begin position="13"/>
        <end position="28"/>
    </location>
</feature>
<dbReference type="EMBL" id="JACHLR010000010">
    <property type="protein sequence ID" value="MBB4859189.1"/>
    <property type="molecule type" value="Genomic_DNA"/>
</dbReference>
<evidence type="ECO:0000313" key="2">
    <source>
        <dbReference type="EMBL" id="MBB4859189.1"/>
    </source>
</evidence>
<feature type="region of interest" description="Disordered" evidence="1">
    <location>
        <begin position="44"/>
        <end position="66"/>
    </location>
</feature>
<gene>
    <name evidence="2" type="ORF">HNO88_002518</name>
</gene>
<comment type="caution">
    <text evidence="2">The sequence shown here is derived from an EMBL/GenBank/DDBJ whole genome shotgun (WGS) entry which is preliminary data.</text>
</comment>
<dbReference type="RefSeq" id="WP_184245589.1">
    <property type="nucleotide sequence ID" value="NZ_JACHLR010000010.1"/>
</dbReference>
<dbReference type="AlphaFoldDB" id="A0A7W7NX90"/>
<keyword evidence="3" id="KW-1185">Reference proteome</keyword>
<feature type="region of interest" description="Disordered" evidence="1">
    <location>
        <begin position="1"/>
        <end position="28"/>
    </location>
</feature>